<reference evidence="11 12" key="1">
    <citation type="submission" date="2024-03" db="EMBL/GenBank/DDBJ databases">
        <title>Adaptation during the transition from Ophiocordyceps entomopathogen to insect associate is accompanied by gene loss and intensified selection.</title>
        <authorList>
            <person name="Ward C.M."/>
            <person name="Onetto C.A."/>
            <person name="Borneman A.R."/>
        </authorList>
    </citation>
    <scope>NUCLEOTIDE SEQUENCE [LARGE SCALE GENOMIC DNA]</scope>
    <source>
        <strain evidence="11">AWRI1</strain>
        <tissue evidence="11">Single Adult Female</tissue>
    </source>
</reference>
<protein>
    <recommendedName>
        <fullName evidence="10">Kinetochore protein Nuf2 N-terminal domain-containing protein</fullName>
    </recommendedName>
</protein>
<dbReference type="InterPro" id="IPR005549">
    <property type="entry name" value="Kinetochore_Nuf2_N"/>
</dbReference>
<evidence type="ECO:0000256" key="3">
    <source>
        <dbReference type="ARBA" id="ARBA00022454"/>
    </source>
</evidence>
<evidence type="ECO:0000256" key="5">
    <source>
        <dbReference type="ARBA" id="ARBA00022776"/>
    </source>
</evidence>
<feature type="coiled-coil region" evidence="9">
    <location>
        <begin position="143"/>
        <end position="272"/>
    </location>
</feature>
<keyword evidence="3" id="KW-0158">Chromosome</keyword>
<keyword evidence="7" id="KW-0131">Cell cycle</keyword>
<name>A0AAN9T9U1_9HEMI</name>
<keyword evidence="6 9" id="KW-0175">Coiled coil</keyword>
<evidence type="ECO:0000256" key="7">
    <source>
        <dbReference type="ARBA" id="ARBA00023306"/>
    </source>
</evidence>
<comment type="subcellular location">
    <subcellularLocation>
        <location evidence="1">Chromosome</location>
        <location evidence="1">Centromere</location>
    </subcellularLocation>
</comment>
<comment type="similarity">
    <text evidence="2">Belongs to the NUF2 family.</text>
</comment>
<dbReference type="Gene3D" id="1.10.418.60">
    <property type="entry name" value="Ncd80 complex, Nuf2 subunit"/>
    <property type="match status" value="1"/>
</dbReference>
<evidence type="ECO:0000256" key="6">
    <source>
        <dbReference type="ARBA" id="ARBA00023054"/>
    </source>
</evidence>
<organism evidence="11 12">
    <name type="scientific">Parthenolecanium corni</name>
    <dbReference type="NCBI Taxonomy" id="536013"/>
    <lineage>
        <taxon>Eukaryota</taxon>
        <taxon>Metazoa</taxon>
        <taxon>Ecdysozoa</taxon>
        <taxon>Arthropoda</taxon>
        <taxon>Hexapoda</taxon>
        <taxon>Insecta</taxon>
        <taxon>Pterygota</taxon>
        <taxon>Neoptera</taxon>
        <taxon>Paraneoptera</taxon>
        <taxon>Hemiptera</taxon>
        <taxon>Sternorrhyncha</taxon>
        <taxon>Coccoidea</taxon>
        <taxon>Coccidae</taxon>
        <taxon>Parthenolecanium</taxon>
    </lineage>
</organism>
<keyword evidence="4" id="KW-0132">Cell division</keyword>
<keyword evidence="5" id="KW-0498">Mitosis</keyword>
<dbReference type="EMBL" id="JBBCAQ010000034">
    <property type="protein sequence ID" value="KAK7580073.1"/>
    <property type="molecule type" value="Genomic_DNA"/>
</dbReference>
<comment type="caution">
    <text evidence="11">The sequence shown here is derived from an EMBL/GenBank/DDBJ whole genome shotgun (WGS) entry which is preliminary data.</text>
</comment>
<evidence type="ECO:0000259" key="10">
    <source>
        <dbReference type="Pfam" id="PF03800"/>
    </source>
</evidence>
<dbReference type="GO" id="GO:0031262">
    <property type="term" value="C:Ndc80 complex"/>
    <property type="evidence" value="ECO:0007669"/>
    <property type="project" value="InterPro"/>
</dbReference>
<evidence type="ECO:0000313" key="12">
    <source>
        <dbReference type="Proteomes" id="UP001367676"/>
    </source>
</evidence>
<sequence>MAYHQNTMKMTTDQALLSNIQEYLPDLEITILDLKNPTQTFVCNFYTAFLEELGANCANVVQIQMNQMTLITHADMYNATIPIFNLYHAVKYFLNSIGIQDFSVSDLVNPVPKRTQMHFNALMHFLCYCDETISGLQPQLQEISKLRSERDELCAKIESVTNEINKRATNRARRKERCKELEKVIEKEKDKRDGVVTEKKSLEQLLENIKKEVIQYEEKEAQLVRIIKNMETENEKLDSMIVKSPEKLKTDLEQLEIKKEQCAKMVSSVKSQFEDKEKLSDIHIKENERQKIRFETLNILLDINKRLSDKRIKNELLEKNYSKMIEKEEELNNKIESEQLKLKTFTESVDEWKTRKEQKEAEMIEVLRTTEEEYKNLVKRRKEKTQYRDRIQMLINERIEDLERIESDLRDFATSCLKFHEKLVEKENEFKMQHNIVVEKMRSQLNI</sequence>
<feature type="domain" description="Kinetochore protein Nuf2 N-terminal" evidence="10">
    <location>
        <begin position="10"/>
        <end position="142"/>
    </location>
</feature>
<dbReference type="Pfam" id="PF03800">
    <property type="entry name" value="Nuf2"/>
    <property type="match status" value="1"/>
</dbReference>
<gene>
    <name evidence="11" type="ORF">V9T40_000702</name>
</gene>
<dbReference type="InterPro" id="IPR038275">
    <property type="entry name" value="Nuf2_N_sf"/>
</dbReference>
<dbReference type="Proteomes" id="UP001367676">
    <property type="component" value="Unassembled WGS sequence"/>
</dbReference>
<evidence type="ECO:0000256" key="8">
    <source>
        <dbReference type="ARBA" id="ARBA00023328"/>
    </source>
</evidence>
<feature type="coiled-coil region" evidence="9">
    <location>
        <begin position="314"/>
        <end position="369"/>
    </location>
</feature>
<accession>A0AAN9T9U1</accession>
<evidence type="ECO:0000256" key="4">
    <source>
        <dbReference type="ARBA" id="ARBA00022618"/>
    </source>
</evidence>
<evidence type="ECO:0000256" key="2">
    <source>
        <dbReference type="ARBA" id="ARBA00005498"/>
    </source>
</evidence>
<evidence type="ECO:0000256" key="1">
    <source>
        <dbReference type="ARBA" id="ARBA00004584"/>
    </source>
</evidence>
<evidence type="ECO:0000256" key="9">
    <source>
        <dbReference type="SAM" id="Coils"/>
    </source>
</evidence>
<proteinExistence type="inferred from homology"/>
<dbReference type="GO" id="GO:0051301">
    <property type="term" value="P:cell division"/>
    <property type="evidence" value="ECO:0007669"/>
    <property type="project" value="UniProtKB-KW"/>
</dbReference>
<keyword evidence="8" id="KW-0137">Centromere</keyword>
<evidence type="ECO:0000313" key="11">
    <source>
        <dbReference type="EMBL" id="KAK7580073.1"/>
    </source>
</evidence>
<keyword evidence="12" id="KW-1185">Reference proteome</keyword>
<dbReference type="AlphaFoldDB" id="A0AAN9T9U1"/>